<organism evidence="2">
    <name type="scientific">uncultured Caudovirales phage</name>
    <dbReference type="NCBI Taxonomy" id="2100421"/>
    <lineage>
        <taxon>Viruses</taxon>
        <taxon>Duplodnaviria</taxon>
        <taxon>Heunggongvirae</taxon>
        <taxon>Uroviricota</taxon>
        <taxon>Caudoviricetes</taxon>
        <taxon>Peduoviridae</taxon>
        <taxon>Maltschvirus</taxon>
        <taxon>Maltschvirus maltsch</taxon>
    </lineage>
</organism>
<evidence type="ECO:0000313" key="3">
    <source>
        <dbReference type="EMBL" id="CAB4240936.1"/>
    </source>
</evidence>
<evidence type="ECO:0000313" key="2">
    <source>
        <dbReference type="EMBL" id="CAB4124182.1"/>
    </source>
</evidence>
<feature type="region of interest" description="Disordered" evidence="1">
    <location>
        <begin position="14"/>
        <end position="36"/>
    </location>
</feature>
<feature type="compositionally biased region" description="Polar residues" evidence="1">
    <location>
        <begin position="158"/>
        <end position="175"/>
    </location>
</feature>
<reference evidence="2" key="1">
    <citation type="submission" date="2020-04" db="EMBL/GenBank/DDBJ databases">
        <authorList>
            <person name="Chiriac C."/>
            <person name="Salcher M."/>
            <person name="Ghai R."/>
            <person name="Kavagutti S V."/>
        </authorList>
    </citation>
    <scope>NUCLEOTIDE SEQUENCE</scope>
</reference>
<dbReference type="EMBL" id="LR797816">
    <property type="protein sequence ID" value="CAB4240936.1"/>
    <property type="molecule type" value="Genomic_DNA"/>
</dbReference>
<name>A0A6J5KSE9_9CAUD</name>
<sequence>MNPALMNYLQNNQSSNQMADTQQQPNQQQQAPYNPFDSGIQKAIASARMSLGMNKDQQENAFNNSLLAFGDSMSQMPKEKGFLNNLGSIGRALSPALKTYDQSENAAMAENHGMANQILAYQKAEQARQTQEEERAWHRQHAERQLGEQRRYHDLMNSRMSSGNRSATSDNQNESIELGGRSFRPLDKIELRQANKFKKTAGNTYLAVKEINKSWDELEKLTQNNTFDPIGGYSQITNPVKDFFGRFTNKENLKKETAARKDLGAKLGNLTAVLEAVKAGGGKLGQGMYDRLKPNFPDLVHDDYETIKAKMDSINKEMGTYYKAAKISADYGINIDPNDIDEMENEQLQGQQSREQEAPAQNSASYTADESSIPLYNPKTDEETEAHPDDVAAMEQLGWQRV</sequence>
<feature type="region of interest" description="Disordered" evidence="1">
    <location>
        <begin position="158"/>
        <end position="178"/>
    </location>
</feature>
<protein>
    <submittedName>
        <fullName evidence="2">Uncharacterized protein</fullName>
    </submittedName>
</protein>
<gene>
    <name evidence="3" type="ORF">UFOVP34_46</name>
    <name evidence="2" type="ORF">UFOVP51_60</name>
</gene>
<proteinExistence type="predicted"/>
<dbReference type="EMBL" id="LR796177">
    <property type="protein sequence ID" value="CAB4124182.1"/>
    <property type="molecule type" value="Genomic_DNA"/>
</dbReference>
<evidence type="ECO:0000256" key="1">
    <source>
        <dbReference type="SAM" id="MobiDB-lite"/>
    </source>
</evidence>
<feature type="region of interest" description="Disordered" evidence="1">
    <location>
        <begin position="345"/>
        <end position="402"/>
    </location>
</feature>
<feature type="compositionally biased region" description="Polar residues" evidence="1">
    <location>
        <begin position="346"/>
        <end position="370"/>
    </location>
</feature>
<feature type="compositionally biased region" description="Basic and acidic residues" evidence="1">
    <location>
        <begin position="379"/>
        <end position="390"/>
    </location>
</feature>
<accession>A0A6J5KSE9</accession>